<accession>A0A3E2HBV0</accession>
<name>A0A3E2HBV0_SCYLI</name>
<feature type="transmembrane region" description="Helical" evidence="1">
    <location>
        <begin position="203"/>
        <end position="229"/>
    </location>
</feature>
<evidence type="ECO:0000256" key="1">
    <source>
        <dbReference type="SAM" id="Phobius"/>
    </source>
</evidence>
<evidence type="ECO:0000313" key="2">
    <source>
        <dbReference type="EMBL" id="RFU30632.1"/>
    </source>
</evidence>
<feature type="transmembrane region" description="Helical" evidence="1">
    <location>
        <begin position="273"/>
        <end position="294"/>
    </location>
</feature>
<evidence type="ECO:0000313" key="3">
    <source>
        <dbReference type="Proteomes" id="UP000258309"/>
    </source>
</evidence>
<sequence>MPQNWDGGAAIPISAVGHNPVIGSNNTGNNNKVRSKIRTTIFRAMWRIEEEEGPRLIPLRFEAVAAGSRAGSPDARTARAPPANSWGRRRRWWSRPRDVVDACQRPLLPYFMREAPQNPSLLNSPPARLHDPAPLAVPSPNACLVASEHNPFLGAVGPRFNACDPGRGLLCLAWPGRAWQLAWVHEPALAAAMRCDNNVMRRAFSLLACLLAVFAFVALLTAPAAATIAMHLCFDNGLYCTSASPSPIGFGQVGAEMGFLEGRRQVLGRSDPGAPLIAVMGVCAVLACTVNGPVGRQGWDEKGEPGLVVGWSSGARSQTVPVGKVPIIQDQRLRPLCLGERQLVHALRSTDTIQFSAAVAVAGAGAVAVAVAAATYIHPGYVLLHPAINQHC</sequence>
<organism evidence="2 3">
    <name type="scientific">Scytalidium lignicola</name>
    <name type="common">Hyphomycete</name>
    <dbReference type="NCBI Taxonomy" id="5539"/>
    <lineage>
        <taxon>Eukaryota</taxon>
        <taxon>Fungi</taxon>
        <taxon>Dikarya</taxon>
        <taxon>Ascomycota</taxon>
        <taxon>Pezizomycotina</taxon>
        <taxon>Leotiomycetes</taxon>
        <taxon>Leotiomycetes incertae sedis</taxon>
        <taxon>Scytalidium</taxon>
    </lineage>
</organism>
<keyword evidence="3" id="KW-1185">Reference proteome</keyword>
<reference evidence="2 3" key="1">
    <citation type="submission" date="2018-05" db="EMBL/GenBank/DDBJ databases">
        <title>Draft genome sequence of Scytalidium lignicola DSM 105466, a ubiquitous saprotrophic fungus.</title>
        <authorList>
            <person name="Buettner E."/>
            <person name="Gebauer A.M."/>
            <person name="Hofrichter M."/>
            <person name="Liers C."/>
            <person name="Kellner H."/>
        </authorList>
    </citation>
    <scope>NUCLEOTIDE SEQUENCE [LARGE SCALE GENOMIC DNA]</scope>
    <source>
        <strain evidence="2 3">DSM 105466</strain>
    </source>
</reference>
<dbReference type="EMBL" id="NCSJ02000095">
    <property type="protein sequence ID" value="RFU30632.1"/>
    <property type="molecule type" value="Genomic_DNA"/>
</dbReference>
<protein>
    <submittedName>
        <fullName evidence="2">Uncharacterized protein</fullName>
    </submittedName>
</protein>
<gene>
    <name evidence="2" type="ORF">B7463_g5695</name>
</gene>
<proteinExistence type="predicted"/>
<keyword evidence="1" id="KW-1133">Transmembrane helix</keyword>
<comment type="caution">
    <text evidence="2">The sequence shown here is derived from an EMBL/GenBank/DDBJ whole genome shotgun (WGS) entry which is preliminary data.</text>
</comment>
<keyword evidence="1" id="KW-0812">Transmembrane</keyword>
<feature type="non-terminal residue" evidence="2">
    <location>
        <position position="392"/>
    </location>
</feature>
<keyword evidence="1" id="KW-0472">Membrane</keyword>
<dbReference type="AlphaFoldDB" id="A0A3E2HBV0"/>
<feature type="transmembrane region" description="Helical" evidence="1">
    <location>
        <begin position="355"/>
        <end position="377"/>
    </location>
</feature>
<feature type="non-terminal residue" evidence="2">
    <location>
        <position position="1"/>
    </location>
</feature>
<dbReference type="Proteomes" id="UP000258309">
    <property type="component" value="Unassembled WGS sequence"/>
</dbReference>